<reference evidence="2 3" key="2">
    <citation type="submission" date="2015-05" db="EMBL/GenBank/DDBJ databases">
        <authorList>
            <person name="Morales-Cruz A."/>
            <person name="Amrine K.C."/>
            <person name="Cantu D."/>
        </authorList>
    </citation>
    <scope>NUCLEOTIDE SEQUENCE [LARGE SCALE GENOMIC DNA]</scope>
    <source>
        <strain evidence="2">UCRPC4</strain>
    </source>
</reference>
<gene>
    <name evidence="2" type="ORF">UCRPC4_g06860</name>
</gene>
<dbReference type="InterPro" id="IPR013865">
    <property type="entry name" value="FAM32A"/>
</dbReference>
<dbReference type="OrthoDB" id="4205821at2759"/>
<evidence type="ECO:0000313" key="2">
    <source>
        <dbReference type="EMBL" id="KKY14077.1"/>
    </source>
</evidence>
<dbReference type="GO" id="GO:0005730">
    <property type="term" value="C:nucleolus"/>
    <property type="evidence" value="ECO:0007669"/>
    <property type="project" value="TreeGrafter"/>
</dbReference>
<evidence type="ECO:0000313" key="3">
    <source>
        <dbReference type="Proteomes" id="UP000053317"/>
    </source>
</evidence>
<dbReference type="PANTHER" id="PTHR13282">
    <property type="entry name" value="PROTEIN FAM32A"/>
    <property type="match status" value="1"/>
</dbReference>
<dbReference type="Proteomes" id="UP000053317">
    <property type="component" value="Unassembled WGS sequence"/>
</dbReference>
<feature type="compositionally biased region" description="Polar residues" evidence="1">
    <location>
        <begin position="1"/>
        <end position="10"/>
    </location>
</feature>
<keyword evidence="3" id="KW-1185">Reference proteome</keyword>
<comment type="caution">
    <text evidence="2">The sequence shown here is derived from an EMBL/GenBank/DDBJ whole genome shotgun (WGS) entry which is preliminary data.</text>
</comment>
<protein>
    <recommendedName>
        <fullName evidence="4">DUF1754-domain-containing protein</fullName>
    </recommendedName>
</protein>
<dbReference type="AlphaFoldDB" id="A0A0G2DSZ1"/>
<proteinExistence type="predicted"/>
<accession>A0A0G2DSZ1</accession>
<sequence>MPSSDYTFSTGKLKLKGVSTDAKISKKKKKHRSEDSKSKKEQEEIKGAPDGQRSSLSKALKEDDTEFETGRDQTEGERDAQGERVKTEAERRWEEQRRRRLDDRLKREGVKSHKERVEELNRYLSKLSEHHDMPKIGPG</sequence>
<evidence type="ECO:0008006" key="4">
    <source>
        <dbReference type="Google" id="ProtNLM"/>
    </source>
</evidence>
<dbReference type="PANTHER" id="PTHR13282:SF6">
    <property type="entry name" value="PROTEIN FAM32A"/>
    <property type="match status" value="1"/>
</dbReference>
<dbReference type="Pfam" id="PF08555">
    <property type="entry name" value="FAM32A"/>
    <property type="match status" value="1"/>
</dbReference>
<reference evidence="2 3" key="1">
    <citation type="submission" date="2015-05" db="EMBL/GenBank/DDBJ databases">
        <title>Distinctive expansion of gene families associated with plant cell wall degradation and secondary metabolism in the genomes of grapevine trunk pathogens.</title>
        <authorList>
            <person name="Lawrence D.P."/>
            <person name="Travadon R."/>
            <person name="Rolshausen P.E."/>
            <person name="Baumgartner K."/>
        </authorList>
    </citation>
    <scope>NUCLEOTIDE SEQUENCE [LARGE SCALE GENOMIC DNA]</scope>
    <source>
        <strain evidence="2">UCRPC4</strain>
    </source>
</reference>
<organism evidence="2 3">
    <name type="scientific">Phaeomoniella chlamydospora</name>
    <name type="common">Phaeoacremonium chlamydosporum</name>
    <dbReference type="NCBI Taxonomy" id="158046"/>
    <lineage>
        <taxon>Eukaryota</taxon>
        <taxon>Fungi</taxon>
        <taxon>Dikarya</taxon>
        <taxon>Ascomycota</taxon>
        <taxon>Pezizomycotina</taxon>
        <taxon>Eurotiomycetes</taxon>
        <taxon>Chaetothyriomycetidae</taxon>
        <taxon>Phaeomoniellales</taxon>
        <taxon>Phaeomoniellaceae</taxon>
        <taxon>Phaeomoniella</taxon>
    </lineage>
</organism>
<feature type="compositionally biased region" description="Basic and acidic residues" evidence="1">
    <location>
        <begin position="32"/>
        <end position="47"/>
    </location>
</feature>
<dbReference type="EMBL" id="LCWF01000239">
    <property type="protein sequence ID" value="KKY14077.1"/>
    <property type="molecule type" value="Genomic_DNA"/>
</dbReference>
<feature type="compositionally biased region" description="Basic and acidic residues" evidence="1">
    <location>
        <begin position="68"/>
        <end position="102"/>
    </location>
</feature>
<name>A0A0G2DSZ1_PHACM</name>
<feature type="region of interest" description="Disordered" evidence="1">
    <location>
        <begin position="1"/>
        <end position="102"/>
    </location>
</feature>
<evidence type="ECO:0000256" key="1">
    <source>
        <dbReference type="SAM" id="MobiDB-lite"/>
    </source>
</evidence>